<dbReference type="GO" id="GO:0031122">
    <property type="term" value="P:cytoplasmic microtubule organization"/>
    <property type="evidence" value="ECO:0007669"/>
    <property type="project" value="TreeGrafter"/>
</dbReference>
<evidence type="ECO:0000259" key="7">
    <source>
        <dbReference type="Pfam" id="PF04130"/>
    </source>
</evidence>
<organism evidence="9 10">
    <name type="scientific">Gonium pectorale</name>
    <name type="common">Green alga</name>
    <dbReference type="NCBI Taxonomy" id="33097"/>
    <lineage>
        <taxon>Eukaryota</taxon>
        <taxon>Viridiplantae</taxon>
        <taxon>Chlorophyta</taxon>
        <taxon>core chlorophytes</taxon>
        <taxon>Chlorophyceae</taxon>
        <taxon>CS clade</taxon>
        <taxon>Chlamydomonadales</taxon>
        <taxon>Volvocaceae</taxon>
        <taxon>Gonium</taxon>
    </lineage>
</organism>
<dbReference type="PANTHER" id="PTHR19302:SF14">
    <property type="entry name" value="GAMMA-TUBULIN COMPLEX COMPONENT 3"/>
    <property type="match status" value="1"/>
</dbReference>
<evidence type="ECO:0000256" key="5">
    <source>
        <dbReference type="ARBA" id="ARBA00023212"/>
    </source>
</evidence>
<sequence>MPEHDLQRAQPLLIRHCTKTLGGSLRTSVVEGDDSALVQGLKRDLEASGADKAKTDKFLELCNRLNTQSGKPGVPSLPPRVRTGLLRLLRKLASTGRPVGGSSIISQLGVLQPAYPVAAAPLQQQQQLPYPYLGNTAGGQYASQQHASHSQPHYAQQHPQQQQHPLPPPRPPQRQNSATSFNGSVSGLGGAGLVRPTSVITPSEMGDDPAVLMGEVSRMSIPGGLAEGDFFDRRNFSAASAGLGGGAGVGGGAAVDALVAAGSGTRAPSQPQLVQGVLYAARGVSSALLQWAEEGGDAGSGFRLRPDALAAVGPGRAALVAVLTELGWAYRRVRAAAQASGHGSASVREALGSALNAELGDFFKLLALLEAQAGCPLPTPGDVASAGGSGGGGGQYLTLIRLRAWLAEPTLRMRHLAALAEMTELLEGGALADAVHEYSLHGDPFVRNYVGRLLRQVCVPLYGMIRSWVLQGELNDPYDEFFVVPVPPPAATAAAAADGLGAPAPVDVWRSSYAVDQERLPRFIEEGLARRILRAGKAIHYLKMTCDDERWVLRRADEWAAARRGLDAGGEGEGSAEEQLAGLESLVGSAVRSVDERLLSVLWGRHRLRAHWAAIRRFVLLGQGDWVTAFLDLVDADGVQPVLATLLRLRAEMGHFATNLQLYIQFDVMEASWQDFYSRAASCADLDSLIAAHEAHLAKLLRKALLQDDAAQAQPPQPPPQGGQGQAQAQGGPSAAAMRRALQDMLSNMVALRAVAGQLEELVEGGARLHAKRRAEAAARVAKGGWGTTATAGGTAGGSGEPVVSAAALADIARTLAELRAQHQRAVAEFTDNLAEEAQDDMRFLLARLDFSAKGVQAGATGPPSGAPGQLRL</sequence>
<keyword evidence="4" id="KW-0493">Microtubule</keyword>
<dbReference type="InterPro" id="IPR041470">
    <property type="entry name" value="GCP_N"/>
</dbReference>
<dbReference type="Proteomes" id="UP000075714">
    <property type="component" value="Unassembled WGS sequence"/>
</dbReference>
<evidence type="ECO:0000256" key="1">
    <source>
        <dbReference type="ARBA" id="ARBA00004245"/>
    </source>
</evidence>
<protein>
    <submittedName>
        <fullName evidence="9">GCP3 protein</fullName>
    </submittedName>
</protein>
<dbReference type="GO" id="GO:0051225">
    <property type="term" value="P:spindle assembly"/>
    <property type="evidence" value="ECO:0007669"/>
    <property type="project" value="TreeGrafter"/>
</dbReference>
<gene>
    <name evidence="9" type="ORF">GPECTOR_18g57</name>
</gene>
<comment type="subcellular location">
    <subcellularLocation>
        <location evidence="1">Cytoplasm</location>
        <location evidence="1">Cytoskeleton</location>
    </subcellularLocation>
</comment>
<name>A0A150GJT2_GONPE</name>
<evidence type="ECO:0000313" key="9">
    <source>
        <dbReference type="EMBL" id="KXZ50079.1"/>
    </source>
</evidence>
<evidence type="ECO:0000313" key="10">
    <source>
        <dbReference type="Proteomes" id="UP000075714"/>
    </source>
</evidence>
<dbReference type="STRING" id="33097.A0A150GJT2"/>
<dbReference type="InterPro" id="IPR007259">
    <property type="entry name" value="GCP"/>
</dbReference>
<dbReference type="OrthoDB" id="5860513at2759"/>
<dbReference type="InterPro" id="IPR040457">
    <property type="entry name" value="GCP_C"/>
</dbReference>
<dbReference type="GO" id="GO:0005874">
    <property type="term" value="C:microtubule"/>
    <property type="evidence" value="ECO:0007669"/>
    <property type="project" value="UniProtKB-KW"/>
</dbReference>
<feature type="region of interest" description="Disordered" evidence="6">
    <location>
        <begin position="710"/>
        <end position="737"/>
    </location>
</feature>
<dbReference type="GO" id="GO:0043015">
    <property type="term" value="F:gamma-tubulin binding"/>
    <property type="evidence" value="ECO:0007669"/>
    <property type="project" value="InterPro"/>
</dbReference>
<dbReference type="InterPro" id="IPR042241">
    <property type="entry name" value="GCP_C_sf"/>
</dbReference>
<dbReference type="AlphaFoldDB" id="A0A150GJT2"/>
<evidence type="ECO:0000256" key="3">
    <source>
        <dbReference type="ARBA" id="ARBA00022490"/>
    </source>
</evidence>
<accession>A0A150GJT2</accession>
<dbReference type="EMBL" id="LSYV01000019">
    <property type="protein sequence ID" value="KXZ50079.1"/>
    <property type="molecule type" value="Genomic_DNA"/>
</dbReference>
<keyword evidence="5" id="KW-0206">Cytoskeleton</keyword>
<evidence type="ECO:0000256" key="4">
    <source>
        <dbReference type="ARBA" id="ARBA00022701"/>
    </source>
</evidence>
<dbReference type="GO" id="GO:0000930">
    <property type="term" value="C:gamma-tubulin complex"/>
    <property type="evidence" value="ECO:0007669"/>
    <property type="project" value="TreeGrafter"/>
</dbReference>
<feature type="domain" description="Gamma tubulin complex component protein N-terminal" evidence="8">
    <location>
        <begin position="275"/>
        <end position="603"/>
    </location>
</feature>
<reference evidence="10" key="1">
    <citation type="journal article" date="2016" name="Nat. Commun.">
        <title>The Gonium pectorale genome demonstrates co-option of cell cycle regulation during the evolution of multicellularity.</title>
        <authorList>
            <person name="Hanschen E.R."/>
            <person name="Marriage T.N."/>
            <person name="Ferris P.J."/>
            <person name="Hamaji T."/>
            <person name="Toyoda A."/>
            <person name="Fujiyama A."/>
            <person name="Neme R."/>
            <person name="Noguchi H."/>
            <person name="Minakuchi Y."/>
            <person name="Suzuki M."/>
            <person name="Kawai-Toyooka H."/>
            <person name="Smith D.R."/>
            <person name="Sparks H."/>
            <person name="Anderson J."/>
            <person name="Bakaric R."/>
            <person name="Luria V."/>
            <person name="Karger A."/>
            <person name="Kirschner M.W."/>
            <person name="Durand P.M."/>
            <person name="Michod R.E."/>
            <person name="Nozaki H."/>
            <person name="Olson B.J."/>
        </authorList>
    </citation>
    <scope>NUCLEOTIDE SEQUENCE [LARGE SCALE GENOMIC DNA]</scope>
    <source>
        <strain evidence="10">NIES-2863</strain>
    </source>
</reference>
<comment type="caution">
    <text evidence="9">The sequence shown here is derived from an EMBL/GenBank/DDBJ whole genome shotgun (WGS) entry which is preliminary data.</text>
</comment>
<keyword evidence="10" id="KW-1185">Reference proteome</keyword>
<evidence type="ECO:0000259" key="8">
    <source>
        <dbReference type="Pfam" id="PF17681"/>
    </source>
</evidence>
<dbReference type="Pfam" id="PF04130">
    <property type="entry name" value="GCP_C_terminal"/>
    <property type="match status" value="1"/>
</dbReference>
<dbReference type="Pfam" id="PF17681">
    <property type="entry name" value="GCP_N_terminal"/>
    <property type="match status" value="1"/>
</dbReference>
<dbReference type="PANTHER" id="PTHR19302">
    <property type="entry name" value="GAMMA TUBULIN COMPLEX PROTEIN"/>
    <property type="match status" value="1"/>
</dbReference>
<dbReference type="GO" id="GO:0000278">
    <property type="term" value="P:mitotic cell cycle"/>
    <property type="evidence" value="ECO:0007669"/>
    <property type="project" value="TreeGrafter"/>
</dbReference>
<evidence type="ECO:0000256" key="2">
    <source>
        <dbReference type="ARBA" id="ARBA00010337"/>
    </source>
</evidence>
<dbReference type="GO" id="GO:0051011">
    <property type="term" value="F:microtubule minus-end binding"/>
    <property type="evidence" value="ECO:0007669"/>
    <property type="project" value="TreeGrafter"/>
</dbReference>
<feature type="region of interest" description="Disordered" evidence="6">
    <location>
        <begin position="137"/>
        <end position="206"/>
    </location>
</feature>
<feature type="domain" description="Gamma tubulin complex component C-terminal" evidence="7">
    <location>
        <begin position="643"/>
        <end position="852"/>
    </location>
</feature>
<dbReference type="GO" id="GO:0051321">
    <property type="term" value="P:meiotic cell cycle"/>
    <property type="evidence" value="ECO:0007669"/>
    <property type="project" value="TreeGrafter"/>
</dbReference>
<keyword evidence="3" id="KW-0963">Cytoplasm</keyword>
<proteinExistence type="inferred from homology"/>
<dbReference type="Gene3D" id="1.20.120.1900">
    <property type="entry name" value="Gamma-tubulin complex, C-terminal domain"/>
    <property type="match status" value="1"/>
</dbReference>
<feature type="compositionally biased region" description="Low complexity" evidence="6">
    <location>
        <begin position="726"/>
        <end position="737"/>
    </location>
</feature>
<comment type="similarity">
    <text evidence="2">Belongs to the TUBGCP family.</text>
</comment>
<dbReference type="GO" id="GO:0000922">
    <property type="term" value="C:spindle pole"/>
    <property type="evidence" value="ECO:0007669"/>
    <property type="project" value="InterPro"/>
</dbReference>
<evidence type="ECO:0000256" key="6">
    <source>
        <dbReference type="SAM" id="MobiDB-lite"/>
    </source>
</evidence>
<feature type="compositionally biased region" description="Low complexity" evidence="6">
    <location>
        <begin position="140"/>
        <end position="164"/>
    </location>
</feature>
<dbReference type="GO" id="GO:0007020">
    <property type="term" value="P:microtubule nucleation"/>
    <property type="evidence" value="ECO:0007669"/>
    <property type="project" value="InterPro"/>
</dbReference>